<dbReference type="InterPro" id="IPR004101">
    <property type="entry name" value="Mur_ligase_C"/>
</dbReference>
<evidence type="ECO:0000256" key="7">
    <source>
        <dbReference type="ARBA" id="ARBA00047493"/>
    </source>
</evidence>
<keyword evidence="3" id="KW-0436">Ligase</keyword>
<comment type="similarity">
    <text evidence="1">Belongs to the folylpolyglutamate synthase family.</text>
</comment>
<dbReference type="GO" id="GO:0005524">
    <property type="term" value="F:ATP binding"/>
    <property type="evidence" value="ECO:0007669"/>
    <property type="project" value="UniProtKB-KW"/>
</dbReference>
<dbReference type="InterPro" id="IPR001645">
    <property type="entry name" value="Folylpolyglutamate_synth"/>
</dbReference>
<comment type="caution">
    <text evidence="9">The sequence shown here is derived from an EMBL/GenBank/DDBJ whole genome shotgun (WGS) entry which is preliminary data.</text>
</comment>
<proteinExistence type="inferred from homology"/>
<dbReference type="EC" id="6.3.2.17" evidence="2"/>
<dbReference type="GO" id="GO:0005737">
    <property type="term" value="C:cytoplasm"/>
    <property type="evidence" value="ECO:0007669"/>
    <property type="project" value="TreeGrafter"/>
</dbReference>
<protein>
    <recommendedName>
        <fullName evidence="2">tetrahydrofolate synthase</fullName>
        <ecNumber evidence="2">6.3.2.17</ecNumber>
    </recommendedName>
    <alternativeName>
        <fullName evidence="6">Tetrahydrofolylpolyglutamate synthase</fullName>
    </alternativeName>
</protein>
<dbReference type="AlphaFoldDB" id="A0A2M6ZGW4"/>
<dbReference type="Proteomes" id="UP000229227">
    <property type="component" value="Unassembled WGS sequence"/>
</dbReference>
<dbReference type="GO" id="GO:0008841">
    <property type="term" value="F:dihydrofolate synthase activity"/>
    <property type="evidence" value="ECO:0007669"/>
    <property type="project" value="TreeGrafter"/>
</dbReference>
<reference evidence="10" key="1">
    <citation type="submission" date="2017-09" db="EMBL/GenBank/DDBJ databases">
        <title>Depth-based differentiation of microbial function through sediment-hosted aquifers and enrichment of novel symbionts in the deep terrestrial subsurface.</title>
        <authorList>
            <person name="Probst A.J."/>
            <person name="Ladd B."/>
            <person name="Jarett J.K."/>
            <person name="Geller-Mcgrath D.E."/>
            <person name="Sieber C.M.K."/>
            <person name="Emerson J.B."/>
            <person name="Anantharaman K."/>
            <person name="Thomas B.C."/>
            <person name="Malmstrom R."/>
            <person name="Stieglmeier M."/>
            <person name="Klingl A."/>
            <person name="Woyke T."/>
            <person name="Ryan C.M."/>
            <person name="Banfield J.F."/>
        </authorList>
    </citation>
    <scope>NUCLEOTIDE SEQUENCE [LARGE SCALE GENOMIC DNA]</scope>
</reference>
<accession>A0A2M6ZGW4</accession>
<sequence length="176" mass="19059">MPFFGKHQLANASCAIAALERCQVLTNDKCTYTTISSGLRYAKWPGRCEVVSRRPYIVVDGAHNPAAANLLASTIKNYFHYSHIVLILGILRDKDINGIMSYLSPISDSIIFTSPASSRAASAMDLLNSVSHPVHSSSLFVANDVPQAIKLARQIASRHDLILITGSLYTVADANA</sequence>
<dbReference type="PANTHER" id="PTHR11136">
    <property type="entry name" value="FOLYLPOLYGLUTAMATE SYNTHASE-RELATED"/>
    <property type="match status" value="1"/>
</dbReference>
<evidence type="ECO:0000313" key="10">
    <source>
        <dbReference type="Proteomes" id="UP000229227"/>
    </source>
</evidence>
<evidence type="ECO:0000256" key="3">
    <source>
        <dbReference type="ARBA" id="ARBA00022598"/>
    </source>
</evidence>
<keyword evidence="5" id="KW-0067">ATP-binding</keyword>
<dbReference type="Pfam" id="PF02875">
    <property type="entry name" value="Mur_ligase_C"/>
    <property type="match status" value="1"/>
</dbReference>
<keyword evidence="4" id="KW-0547">Nucleotide-binding</keyword>
<evidence type="ECO:0000256" key="5">
    <source>
        <dbReference type="ARBA" id="ARBA00022840"/>
    </source>
</evidence>
<evidence type="ECO:0000256" key="2">
    <source>
        <dbReference type="ARBA" id="ARBA00013025"/>
    </source>
</evidence>
<dbReference type="PANTHER" id="PTHR11136:SF0">
    <property type="entry name" value="DIHYDROFOLATE SYNTHETASE-RELATED"/>
    <property type="match status" value="1"/>
</dbReference>
<dbReference type="Gene3D" id="3.90.190.20">
    <property type="entry name" value="Mur ligase, C-terminal domain"/>
    <property type="match status" value="1"/>
</dbReference>
<feature type="domain" description="Mur ligase C-terminal" evidence="8">
    <location>
        <begin position="46"/>
        <end position="167"/>
    </location>
</feature>
<comment type="catalytic activity">
    <reaction evidence="7">
        <text>(6S)-5,6,7,8-tetrahydrofolyl-(gamma-L-Glu)(n) + L-glutamate + ATP = (6S)-5,6,7,8-tetrahydrofolyl-(gamma-L-Glu)(n+1) + ADP + phosphate + H(+)</text>
        <dbReference type="Rhea" id="RHEA:10580"/>
        <dbReference type="Rhea" id="RHEA-COMP:14738"/>
        <dbReference type="Rhea" id="RHEA-COMP:14740"/>
        <dbReference type="ChEBI" id="CHEBI:15378"/>
        <dbReference type="ChEBI" id="CHEBI:29985"/>
        <dbReference type="ChEBI" id="CHEBI:30616"/>
        <dbReference type="ChEBI" id="CHEBI:43474"/>
        <dbReference type="ChEBI" id="CHEBI:141005"/>
        <dbReference type="ChEBI" id="CHEBI:456216"/>
        <dbReference type="EC" id="6.3.2.17"/>
    </reaction>
</comment>
<evidence type="ECO:0000313" key="9">
    <source>
        <dbReference type="EMBL" id="PIU51595.1"/>
    </source>
</evidence>
<dbReference type="InterPro" id="IPR036615">
    <property type="entry name" value="Mur_ligase_C_dom_sf"/>
</dbReference>
<name>A0A2M6ZGW4_9BACT</name>
<dbReference type="SUPFAM" id="SSF53244">
    <property type="entry name" value="MurD-like peptide ligases, peptide-binding domain"/>
    <property type="match status" value="1"/>
</dbReference>
<dbReference type="GO" id="GO:0004326">
    <property type="term" value="F:tetrahydrofolylpolyglutamate synthase activity"/>
    <property type="evidence" value="ECO:0007669"/>
    <property type="project" value="UniProtKB-EC"/>
</dbReference>
<evidence type="ECO:0000256" key="6">
    <source>
        <dbReference type="ARBA" id="ARBA00030592"/>
    </source>
</evidence>
<gene>
    <name evidence="9" type="ORF">COS91_03695</name>
</gene>
<dbReference type="EMBL" id="PEWN01000057">
    <property type="protein sequence ID" value="PIU51595.1"/>
    <property type="molecule type" value="Genomic_DNA"/>
</dbReference>
<evidence type="ECO:0000256" key="4">
    <source>
        <dbReference type="ARBA" id="ARBA00022741"/>
    </source>
</evidence>
<organism evidence="9 10">
    <name type="scientific">Candidatus Desantisbacteria bacterium CG07_land_8_20_14_0_80_39_15</name>
    <dbReference type="NCBI Taxonomy" id="1974549"/>
    <lineage>
        <taxon>Bacteria</taxon>
        <taxon>Candidatus Desantisiibacteriota</taxon>
    </lineage>
</organism>
<evidence type="ECO:0000259" key="8">
    <source>
        <dbReference type="Pfam" id="PF02875"/>
    </source>
</evidence>
<evidence type="ECO:0000256" key="1">
    <source>
        <dbReference type="ARBA" id="ARBA00008276"/>
    </source>
</evidence>